<dbReference type="RefSeq" id="WP_090160383.1">
    <property type="nucleotide sequence ID" value="NZ_FMWK01000001.1"/>
</dbReference>
<feature type="chain" id="PRO_5038333214" evidence="2">
    <location>
        <begin position="23"/>
        <end position="390"/>
    </location>
</feature>
<sequence>MKKAYVKSACIAALSASVLLTGCGKLDPNETLVTIKNGDKTDTISLGLGNFAARYQQSMYDQYLLSYYGEGMWKQDMSGSGSTLQDETKDGVLDELEEQYLAKAHAADYNISLTDDQKKAIEDAANKFISDNDKESLEQMGATVDTVKEYLEYRTYYTLVADAAKKEADKDITEDDCWMRTFSYVVFDTTSKTSEDGNVEPLTDDEILEKKANAKALAEAEDFDAEVEALGATKESYSYLKGEEEDGTMDMEIIKAAEALKEGEVSSVIEVKDAGYYVIKLESDHDSDASENKRSSLQTEAFNTLMDSWKEAIEWTVDEKVWEKVQFTSLFKAPEKEEESTEEPAEEVTEETTEEKTSEETTEETTEETEESSEETTEENTEETEDSESN</sequence>
<evidence type="ECO:0000313" key="3">
    <source>
        <dbReference type="EMBL" id="SCZ76035.1"/>
    </source>
</evidence>
<protein>
    <submittedName>
        <fullName evidence="3">Foldase protein PrsA</fullName>
    </submittedName>
</protein>
<evidence type="ECO:0000256" key="2">
    <source>
        <dbReference type="SAM" id="SignalP"/>
    </source>
</evidence>
<gene>
    <name evidence="3" type="ORF">SAMN02910350_00045</name>
</gene>
<dbReference type="EMBL" id="FMWK01000001">
    <property type="protein sequence ID" value="SCZ76035.1"/>
    <property type="molecule type" value="Genomic_DNA"/>
</dbReference>
<organism evidence="3 4">
    <name type="scientific">Pseudobutyrivibrio xylanivorans</name>
    <dbReference type="NCBI Taxonomy" id="185007"/>
    <lineage>
        <taxon>Bacteria</taxon>
        <taxon>Bacillati</taxon>
        <taxon>Bacillota</taxon>
        <taxon>Clostridia</taxon>
        <taxon>Lachnospirales</taxon>
        <taxon>Lachnospiraceae</taxon>
        <taxon>Pseudobutyrivibrio</taxon>
    </lineage>
</organism>
<dbReference type="Proteomes" id="UP000199428">
    <property type="component" value="Unassembled WGS sequence"/>
</dbReference>
<accession>A0A1G5RPH5</accession>
<dbReference type="InterPro" id="IPR027304">
    <property type="entry name" value="Trigger_fact/SurA_dom_sf"/>
</dbReference>
<evidence type="ECO:0000256" key="1">
    <source>
        <dbReference type="SAM" id="MobiDB-lite"/>
    </source>
</evidence>
<dbReference type="InterPro" id="IPR046357">
    <property type="entry name" value="PPIase_dom_sf"/>
</dbReference>
<dbReference type="GO" id="GO:0003755">
    <property type="term" value="F:peptidyl-prolyl cis-trans isomerase activity"/>
    <property type="evidence" value="ECO:0007669"/>
    <property type="project" value="InterPro"/>
</dbReference>
<name>A0A1G5RPH5_PSEXY</name>
<feature type="signal peptide" evidence="2">
    <location>
        <begin position="1"/>
        <end position="22"/>
    </location>
</feature>
<keyword evidence="2" id="KW-0732">Signal</keyword>
<feature type="region of interest" description="Disordered" evidence="1">
    <location>
        <begin position="332"/>
        <end position="390"/>
    </location>
</feature>
<dbReference type="PROSITE" id="PS51257">
    <property type="entry name" value="PROKAR_LIPOPROTEIN"/>
    <property type="match status" value="1"/>
</dbReference>
<proteinExistence type="predicted"/>
<feature type="compositionally biased region" description="Acidic residues" evidence="1">
    <location>
        <begin position="336"/>
        <end position="353"/>
    </location>
</feature>
<dbReference type="Gene3D" id="3.10.50.40">
    <property type="match status" value="1"/>
</dbReference>
<feature type="compositionally biased region" description="Acidic residues" evidence="1">
    <location>
        <begin position="360"/>
        <end position="390"/>
    </location>
</feature>
<evidence type="ECO:0000313" key="4">
    <source>
        <dbReference type="Proteomes" id="UP000199428"/>
    </source>
</evidence>
<dbReference type="SUPFAM" id="SSF109998">
    <property type="entry name" value="Triger factor/SurA peptide-binding domain-like"/>
    <property type="match status" value="1"/>
</dbReference>
<dbReference type="AlphaFoldDB" id="A0A1G5RPH5"/>
<reference evidence="3 4" key="1">
    <citation type="submission" date="2016-10" db="EMBL/GenBank/DDBJ databases">
        <authorList>
            <person name="de Groot N.N."/>
        </authorList>
    </citation>
    <scope>NUCLEOTIDE SEQUENCE [LARGE SCALE GENOMIC DNA]</scope>
    <source>
        <strain evidence="3 4">DSM 10317</strain>
    </source>
</reference>